<dbReference type="AlphaFoldDB" id="A0AAN9PSX6"/>
<dbReference type="Proteomes" id="UP001367508">
    <property type="component" value="Unassembled WGS sequence"/>
</dbReference>
<dbReference type="EMBL" id="JAYMYQ010000010">
    <property type="protein sequence ID" value="KAK7308328.1"/>
    <property type="molecule type" value="Genomic_DNA"/>
</dbReference>
<name>A0AAN9PSX6_CANGL</name>
<evidence type="ECO:0000313" key="1">
    <source>
        <dbReference type="EMBL" id="KAK7308328.1"/>
    </source>
</evidence>
<reference evidence="1 2" key="1">
    <citation type="submission" date="2024-01" db="EMBL/GenBank/DDBJ databases">
        <title>The genomes of 5 underutilized Papilionoideae crops provide insights into root nodulation and disease resistanc.</title>
        <authorList>
            <person name="Jiang F."/>
        </authorList>
    </citation>
    <scope>NUCLEOTIDE SEQUENCE [LARGE SCALE GENOMIC DNA]</scope>
    <source>
        <strain evidence="1">LVBAO_FW01</strain>
        <tissue evidence="1">Leaves</tissue>
    </source>
</reference>
<evidence type="ECO:0000313" key="2">
    <source>
        <dbReference type="Proteomes" id="UP001367508"/>
    </source>
</evidence>
<protein>
    <submittedName>
        <fullName evidence="1">Uncharacterized protein</fullName>
    </submittedName>
</protein>
<organism evidence="1 2">
    <name type="scientific">Canavalia gladiata</name>
    <name type="common">Sword bean</name>
    <name type="synonym">Dolichos gladiatus</name>
    <dbReference type="NCBI Taxonomy" id="3824"/>
    <lineage>
        <taxon>Eukaryota</taxon>
        <taxon>Viridiplantae</taxon>
        <taxon>Streptophyta</taxon>
        <taxon>Embryophyta</taxon>
        <taxon>Tracheophyta</taxon>
        <taxon>Spermatophyta</taxon>
        <taxon>Magnoliopsida</taxon>
        <taxon>eudicotyledons</taxon>
        <taxon>Gunneridae</taxon>
        <taxon>Pentapetalae</taxon>
        <taxon>rosids</taxon>
        <taxon>fabids</taxon>
        <taxon>Fabales</taxon>
        <taxon>Fabaceae</taxon>
        <taxon>Papilionoideae</taxon>
        <taxon>50 kb inversion clade</taxon>
        <taxon>NPAAA clade</taxon>
        <taxon>indigoferoid/millettioid clade</taxon>
        <taxon>Phaseoleae</taxon>
        <taxon>Canavalia</taxon>
    </lineage>
</organism>
<keyword evidence="2" id="KW-1185">Reference proteome</keyword>
<sequence>MNFDRLRRIHCRLNVTCLRIQCSVSLPHRKEGHVQCCTTYPYVGSRLKQEHITIGSCYGFVKENSSFES</sequence>
<proteinExistence type="predicted"/>
<comment type="caution">
    <text evidence="1">The sequence shown here is derived from an EMBL/GenBank/DDBJ whole genome shotgun (WGS) entry which is preliminary data.</text>
</comment>
<gene>
    <name evidence="1" type="ORF">VNO77_41930</name>
</gene>
<accession>A0AAN9PSX6</accession>